<keyword evidence="6" id="KW-0175">Coiled coil</keyword>
<evidence type="ECO:0000313" key="10">
    <source>
        <dbReference type="Proteomes" id="UP001642484"/>
    </source>
</evidence>
<keyword evidence="4" id="KW-0493">Microtubule</keyword>
<feature type="region of interest" description="Disordered" evidence="7">
    <location>
        <begin position="1669"/>
        <end position="1730"/>
    </location>
</feature>
<name>A0ABP0QCQ7_9DINO</name>
<comment type="subcellular location">
    <subcellularLocation>
        <location evidence="1">Cytoplasm</location>
        <location evidence="1">Cytoskeleton</location>
    </subcellularLocation>
</comment>
<feature type="compositionally biased region" description="Low complexity" evidence="7">
    <location>
        <begin position="744"/>
        <end position="760"/>
    </location>
</feature>
<dbReference type="InterPro" id="IPR042241">
    <property type="entry name" value="GCP_C_sf"/>
</dbReference>
<dbReference type="EMBL" id="CAXAMN010024361">
    <property type="protein sequence ID" value="CAK9086040.1"/>
    <property type="molecule type" value="Genomic_DNA"/>
</dbReference>
<evidence type="ECO:0000259" key="8">
    <source>
        <dbReference type="Pfam" id="PF04130"/>
    </source>
</evidence>
<evidence type="ECO:0000256" key="4">
    <source>
        <dbReference type="ARBA" id="ARBA00022701"/>
    </source>
</evidence>
<keyword evidence="5" id="KW-0206">Cytoskeleton</keyword>
<evidence type="ECO:0000313" key="9">
    <source>
        <dbReference type="EMBL" id="CAK9086040.1"/>
    </source>
</evidence>
<evidence type="ECO:0000256" key="7">
    <source>
        <dbReference type="SAM" id="MobiDB-lite"/>
    </source>
</evidence>
<feature type="compositionally biased region" description="Low complexity" evidence="7">
    <location>
        <begin position="496"/>
        <end position="517"/>
    </location>
</feature>
<keyword evidence="10" id="KW-1185">Reference proteome</keyword>
<sequence>MAVEGLFHQLFFLDATTPATGTIAREKAAATDHDHATGRASGFFAEPSQRNVQWHQDEEVLPSGFLDHQSHASWEPPLHPQLKPWLPGGDAAELSEDLPDLGEHRAVYLDEEARLPAMPSTVAWLWPSVEALESRAAWDGFRAQPSPGSDAHVARSAFWALQGVGSQLFQVDQLTDHVRFAPAEPGGVPRAGVLEHTLMRHWAACCTGCLRLRRIGEDLRSSSSRCSQALGEVLKELLMAVDQDIYQRVRPDARRSSFLKLHVAADRWFRRLQPVLALCGVNDAVPDSPLPEGVELLEHIFTSCRVHEISTTTFQATSHELPSLFSPHETILLWTFQRTMQPFLDGLSAWSQFGTPLPREFQSPSGGMKLPRFLASLDVELQGLAPKLAILSSAATAAGAVAVRAAVRGPPVPELRAGAFLAAEGREVRAFLGGAQEEAEAPGDPSCLAVFVSLTEPPVWPPPAPEPPELPVWPPVETAEVKAVPPPVQTEEEPRAATPRWATPRTPRTARPFTPRVTPEEAARRKQQEELKLALDAQVAEKRQIDEEKKQLEAEEEAKERFLLDVGDEFLEEARQRILDEHEMQQRQTEQESRLIRWNLERFKRSQQLVELWTREAEFYAEELKSLAPQMEPQAAAWGPVVNPWARRSEDIHPEARPGLTVSAIAETAETAEEFAVDQISRGRGSDVPSERDPEHREEADQPRPEEPPLEEPEEPEDQMEDPPQANQDQNDHTILNAVLPSLDPDGSDAGDSAGSGASPVEDDALEAGDPSPATAGRPSHPAGQPSVQELLAPTDPPVAPTDPPVAPGPAGPAAAAGAAAAAEEAQWRQVLRQVRRHLYAACCARLARQAALAPVAEVDLGDFFKGLTEAKRQEETGDAARPETGRRSAYSWWIATDVLEAQQLGSRPLEVALESCLLRPLRKQSQWVDAKVVEQVFQLKLVKRIDLLRRVLLMSESRLLSPFLVEALSLARMAGSGPVPGANGDQAELQRTEAALNGLFQSLVPLSGEEEAFLSGLSLHLATSPSPLGHGPVRFLDGISFSLKLDFPMSLFFEEPIMLQYSRLFRLVALVNHVLEGLKSSWFFLSLRPSTTATLGLEMRLVAAVRQRLHHFAGTLHRYLLLDVIASEFRRMEAKMQLATGLEQIFSAQRSCLMQCLVKSFLDGAQESQEALAAVVGILSQALQLQSLLDEVGSVKRFPAWVMRRLQGIHVGFQELRTTLRACRPGFAPEEAEDFFEAWLLQWSRHCDQTSAGVEKTLYSRRMCVAVASGSGGWGAADKVLPLPSEVPPQPKAIPPKPQGLLGKAKAFGKDMVMNAVSEFFGSAGGKGDPDVGRQCAELYGLFQRKNIMEAPTDAVLRINRGAPKGLADLEDDKAPGGLFLQHTASHQWYHCFILGKKEDAQLQCVAMDPDELFRAKGICGAQACDFDRSTFKTECLTRVIGLVGRPQCVYVGHHMELHPKDIMGKPVPYSVYILSCPPLPPPPVKCASRSMRGAAFLEAKETRPMTTLVPVRDSFRVSALGAQADSTKRTGPAHSFGTAKGGVKVFISKKLAKSKIGVGTPGPVYHVPSTVGAAPSFSFGSDEARKHPSAKYPDSSVDLTSATVDTQKVKFHSTPQVHLGSEDRSSLKNAEILRTNAELAMGMESPSALEYFPKEIHKTVPAYSFASKMRKPKEETRVQTLQLGSPRTLGPGSHAPATSLGNQPTSPRRTAPAWSMSGKSPRNPPPTELLAIEDKVFSSIGKQVLSTIRSPPGVGVAKSTRDQSNRTALYVSDMDRPAMGPKPTFHMDLPARGREGGWSLVESGLESGTVLGGLESKRCSPYP</sequence>
<evidence type="ECO:0000256" key="1">
    <source>
        <dbReference type="ARBA" id="ARBA00004245"/>
    </source>
</evidence>
<dbReference type="PANTHER" id="PTHR19302">
    <property type="entry name" value="GAMMA TUBULIN COMPLEX PROTEIN"/>
    <property type="match status" value="1"/>
</dbReference>
<protein>
    <recommendedName>
        <fullName evidence="8">Gamma tubulin complex component C-terminal domain-containing protein</fullName>
    </recommendedName>
</protein>
<feature type="domain" description="Gamma tubulin complex component C-terminal" evidence="8">
    <location>
        <begin position="942"/>
        <end position="1193"/>
    </location>
</feature>
<feature type="coiled-coil region" evidence="6">
    <location>
        <begin position="535"/>
        <end position="565"/>
    </location>
</feature>
<feature type="compositionally biased region" description="Pro residues" evidence="7">
    <location>
        <begin position="795"/>
        <end position="811"/>
    </location>
</feature>
<dbReference type="InterPro" id="IPR007259">
    <property type="entry name" value="GCP"/>
</dbReference>
<reference evidence="9 10" key="1">
    <citation type="submission" date="2024-02" db="EMBL/GenBank/DDBJ databases">
        <authorList>
            <person name="Chen Y."/>
            <person name="Shah S."/>
            <person name="Dougan E. K."/>
            <person name="Thang M."/>
            <person name="Chan C."/>
        </authorList>
    </citation>
    <scope>NUCLEOTIDE SEQUENCE [LARGE SCALE GENOMIC DNA]</scope>
</reference>
<keyword evidence="3" id="KW-0963">Cytoplasm</keyword>
<organism evidence="9 10">
    <name type="scientific">Durusdinium trenchii</name>
    <dbReference type="NCBI Taxonomy" id="1381693"/>
    <lineage>
        <taxon>Eukaryota</taxon>
        <taxon>Sar</taxon>
        <taxon>Alveolata</taxon>
        <taxon>Dinophyceae</taxon>
        <taxon>Suessiales</taxon>
        <taxon>Symbiodiniaceae</taxon>
        <taxon>Durusdinium</taxon>
    </lineage>
</organism>
<feature type="compositionally biased region" description="Basic and acidic residues" evidence="7">
    <location>
        <begin position="518"/>
        <end position="529"/>
    </location>
</feature>
<proteinExistence type="inferred from homology"/>
<feature type="compositionally biased region" description="Acidic residues" evidence="7">
    <location>
        <begin position="708"/>
        <end position="721"/>
    </location>
</feature>
<evidence type="ECO:0000256" key="3">
    <source>
        <dbReference type="ARBA" id="ARBA00022490"/>
    </source>
</evidence>
<dbReference type="InterPro" id="IPR040457">
    <property type="entry name" value="GCP_C"/>
</dbReference>
<gene>
    <name evidence="9" type="ORF">CCMP2556_LOCUS41728</name>
</gene>
<accession>A0ABP0QCQ7</accession>
<comment type="caution">
    <text evidence="9">The sequence shown here is derived from an EMBL/GenBank/DDBJ whole genome shotgun (WGS) entry which is preliminary data.</text>
</comment>
<feature type="region of interest" description="Disordered" evidence="7">
    <location>
        <begin position="670"/>
        <end position="818"/>
    </location>
</feature>
<feature type="region of interest" description="Disordered" evidence="7">
    <location>
        <begin position="484"/>
        <end position="529"/>
    </location>
</feature>
<dbReference type="Proteomes" id="UP001642484">
    <property type="component" value="Unassembled WGS sequence"/>
</dbReference>
<feature type="compositionally biased region" description="Polar residues" evidence="7">
    <location>
        <begin position="1701"/>
        <end position="1710"/>
    </location>
</feature>
<dbReference type="Pfam" id="PF04130">
    <property type="entry name" value="GCP_C_terminal"/>
    <property type="match status" value="1"/>
</dbReference>
<evidence type="ECO:0000256" key="2">
    <source>
        <dbReference type="ARBA" id="ARBA00010337"/>
    </source>
</evidence>
<feature type="compositionally biased region" description="Basic and acidic residues" evidence="7">
    <location>
        <begin position="689"/>
        <end position="707"/>
    </location>
</feature>
<dbReference type="Gene3D" id="1.20.120.1900">
    <property type="entry name" value="Gamma-tubulin complex, C-terminal domain"/>
    <property type="match status" value="1"/>
</dbReference>
<evidence type="ECO:0000256" key="6">
    <source>
        <dbReference type="SAM" id="Coils"/>
    </source>
</evidence>
<comment type="similarity">
    <text evidence="2">Belongs to the TUBGCP family.</text>
</comment>
<evidence type="ECO:0000256" key="5">
    <source>
        <dbReference type="ARBA" id="ARBA00023212"/>
    </source>
</evidence>